<dbReference type="OMA" id="QDECATI"/>
<evidence type="ECO:0000313" key="2">
    <source>
        <dbReference type="Proteomes" id="UP000217790"/>
    </source>
</evidence>
<dbReference type="EMBL" id="KZ293743">
    <property type="protein sequence ID" value="PBK80546.1"/>
    <property type="molecule type" value="Genomic_DNA"/>
</dbReference>
<evidence type="ECO:0000313" key="1">
    <source>
        <dbReference type="EMBL" id="PBK80546.1"/>
    </source>
</evidence>
<reference evidence="2" key="1">
    <citation type="journal article" date="2017" name="Nat. Ecol. Evol.">
        <title>Genome expansion and lineage-specific genetic innovations in the forest pathogenic fungi Armillaria.</title>
        <authorList>
            <person name="Sipos G."/>
            <person name="Prasanna A.N."/>
            <person name="Walter M.C."/>
            <person name="O'Connor E."/>
            <person name="Balint B."/>
            <person name="Krizsan K."/>
            <person name="Kiss B."/>
            <person name="Hess J."/>
            <person name="Varga T."/>
            <person name="Slot J."/>
            <person name="Riley R."/>
            <person name="Boka B."/>
            <person name="Rigling D."/>
            <person name="Barry K."/>
            <person name="Lee J."/>
            <person name="Mihaltcheva S."/>
            <person name="LaButti K."/>
            <person name="Lipzen A."/>
            <person name="Waldron R."/>
            <person name="Moloney N.M."/>
            <person name="Sperisen C."/>
            <person name="Kredics L."/>
            <person name="Vagvoelgyi C."/>
            <person name="Patrignani A."/>
            <person name="Fitzpatrick D."/>
            <person name="Nagy I."/>
            <person name="Doyle S."/>
            <person name="Anderson J.B."/>
            <person name="Grigoriev I.V."/>
            <person name="Gueldener U."/>
            <person name="Muensterkoetter M."/>
            <person name="Nagy L.G."/>
        </authorList>
    </citation>
    <scope>NUCLEOTIDE SEQUENCE [LARGE SCALE GENOMIC DNA]</scope>
    <source>
        <strain evidence="2">Ar21-2</strain>
    </source>
</reference>
<protein>
    <recommendedName>
        <fullName evidence="3">F-box domain-containing protein</fullName>
    </recommendedName>
</protein>
<dbReference type="AlphaFoldDB" id="A0A2H3CZ23"/>
<keyword evidence="2" id="KW-1185">Reference proteome</keyword>
<gene>
    <name evidence="1" type="ORF">ARMGADRAFT_1171826</name>
</gene>
<proteinExistence type="predicted"/>
<dbReference type="InterPro" id="IPR032675">
    <property type="entry name" value="LRR_dom_sf"/>
</dbReference>
<dbReference type="OrthoDB" id="2865953at2759"/>
<dbReference type="STRING" id="47427.A0A2H3CZ23"/>
<organism evidence="1 2">
    <name type="scientific">Armillaria gallica</name>
    <name type="common">Bulbous honey fungus</name>
    <name type="synonym">Armillaria bulbosa</name>
    <dbReference type="NCBI Taxonomy" id="47427"/>
    <lineage>
        <taxon>Eukaryota</taxon>
        <taxon>Fungi</taxon>
        <taxon>Dikarya</taxon>
        <taxon>Basidiomycota</taxon>
        <taxon>Agaricomycotina</taxon>
        <taxon>Agaricomycetes</taxon>
        <taxon>Agaricomycetidae</taxon>
        <taxon>Agaricales</taxon>
        <taxon>Marasmiineae</taxon>
        <taxon>Physalacriaceae</taxon>
        <taxon>Armillaria</taxon>
    </lineage>
</organism>
<dbReference type="Proteomes" id="UP000217790">
    <property type="component" value="Unassembled WGS sequence"/>
</dbReference>
<dbReference type="Gene3D" id="3.80.10.10">
    <property type="entry name" value="Ribonuclease Inhibitor"/>
    <property type="match status" value="1"/>
</dbReference>
<accession>A0A2H3CZ23</accession>
<name>A0A2H3CZ23_ARMGA</name>
<evidence type="ECO:0008006" key="3">
    <source>
        <dbReference type="Google" id="ProtNLM"/>
    </source>
</evidence>
<sequence length="507" mass="57489">MSCFTCRDCGSINLLPLEPCFKASQSSENLVSLILRGSRPLPDSDHALVSAEIVELEQLQTLYAAQLEEIQLRRCTVLTALESRKSIYAPIRRLPRDILIEIFDSICDSWWQEADENWSLRNCHSLDVSGPLWVLSLVCGLWRDTLHSSPASWARKLVVRTSSSKYALGKLETYLEHTGEHLLNLQIVCVDPAGDDGIMSLLVQSCQRWKNLLIFLTKHHMRHLESISQFPALQTIDIEIYDAYDYRSDMCLSAPQLWQVSLRGNRLHQIKLPPGITHFSGFITCLEDLRLLSQLPKLKRCYLWMTLATKEVPLVTVAQLSHLYVTNGDNLNVLSAPLLSSLTAINYVPQGSQSPSAQETITRFLQRSRCHLESLSVSAEIFTSAIPSRMFALDACSTISRLKLGLPPRMINGIVEALTSPSVLPKLQHLILCISQPSEDECATILGMVRSRRDGGLLKLVEVQFEQDKYRYHLEEGIRATSGGDFEMRIEKWNPLFEDPFYQWHRP</sequence>
<dbReference type="InParanoid" id="A0A2H3CZ23"/>